<dbReference type="NCBIfam" id="TIGR01499">
    <property type="entry name" value="folC"/>
    <property type="match status" value="1"/>
</dbReference>
<keyword evidence="13" id="KW-0460">Magnesium</keyword>
<evidence type="ECO:0000256" key="9">
    <source>
        <dbReference type="ARBA" id="ARBA00022598"/>
    </source>
</evidence>
<evidence type="ECO:0000256" key="14">
    <source>
        <dbReference type="ARBA" id="ARBA00022909"/>
    </source>
</evidence>
<evidence type="ECO:0000256" key="17">
    <source>
        <dbReference type="ARBA" id="ARBA00049161"/>
    </source>
</evidence>
<feature type="domain" description="Mur ligase central" evidence="20">
    <location>
        <begin position="45"/>
        <end position="269"/>
    </location>
</feature>
<proteinExistence type="inferred from homology"/>
<comment type="subunit">
    <text evidence="5">Monomer.</text>
</comment>
<dbReference type="PANTHER" id="PTHR11136:SF0">
    <property type="entry name" value="DIHYDROFOLATE SYNTHETASE-RELATED"/>
    <property type="match status" value="1"/>
</dbReference>
<evidence type="ECO:0000256" key="15">
    <source>
        <dbReference type="ARBA" id="ARBA00030592"/>
    </source>
</evidence>
<dbReference type="Proteomes" id="UP000000445">
    <property type="component" value="Chromosome"/>
</dbReference>
<keyword evidence="9 18" id="KW-0436">Ligase</keyword>
<dbReference type="GO" id="GO:0046872">
    <property type="term" value="F:metal ion binding"/>
    <property type="evidence" value="ECO:0007669"/>
    <property type="project" value="UniProtKB-KW"/>
</dbReference>
<evidence type="ECO:0000256" key="16">
    <source>
        <dbReference type="ARBA" id="ARBA00047493"/>
    </source>
</evidence>
<dbReference type="KEGG" id="tna:CTN_0521"/>
<evidence type="ECO:0000256" key="5">
    <source>
        <dbReference type="ARBA" id="ARBA00011245"/>
    </source>
</evidence>
<keyword evidence="14" id="KW-0289">Folate biosynthesis</keyword>
<keyword evidence="22" id="KW-1185">Reference proteome</keyword>
<evidence type="ECO:0000313" key="22">
    <source>
        <dbReference type="Proteomes" id="UP000000445"/>
    </source>
</evidence>
<dbReference type="HOGENOM" id="CLU_015869_1_2_0"/>
<protein>
    <recommendedName>
        <fullName evidence="8">Dihydrofolate synthase/folylpolyglutamate synthase</fullName>
        <ecNumber evidence="6">6.3.2.12</ecNumber>
        <ecNumber evidence="7">6.3.2.17</ecNumber>
    </recommendedName>
    <alternativeName>
        <fullName evidence="15">Tetrahydrofolylpolyglutamate synthase</fullName>
    </alternativeName>
</protein>
<dbReference type="InterPro" id="IPR004101">
    <property type="entry name" value="Mur_ligase_C"/>
</dbReference>
<evidence type="ECO:0000313" key="21">
    <source>
        <dbReference type="EMBL" id="ACM22697.1"/>
    </source>
</evidence>
<dbReference type="AlphaFoldDB" id="B9K6W4"/>
<comment type="pathway">
    <text evidence="3">Cofactor biosynthesis; tetrahydrofolylpolyglutamate biosynthesis.</text>
</comment>
<dbReference type="Pfam" id="PF02875">
    <property type="entry name" value="Mur_ligase_C"/>
    <property type="match status" value="1"/>
</dbReference>
<comment type="pathway">
    <text evidence="2">Cofactor biosynthesis; tetrahydrofolate biosynthesis; 7,8-dihydrofolate from 2-amino-4-hydroxy-6-hydroxymethyl-7,8-dihydropteridine diphosphate and 4-aminobenzoate: step 2/2.</text>
</comment>
<dbReference type="Pfam" id="PF08245">
    <property type="entry name" value="Mur_ligase_M"/>
    <property type="match status" value="1"/>
</dbReference>
<dbReference type="Gene3D" id="3.40.1190.10">
    <property type="entry name" value="Mur-like, catalytic domain"/>
    <property type="match status" value="1"/>
</dbReference>
<dbReference type="GO" id="GO:0005524">
    <property type="term" value="F:ATP binding"/>
    <property type="evidence" value="ECO:0007669"/>
    <property type="project" value="UniProtKB-KW"/>
</dbReference>
<dbReference type="PIRSF" id="PIRSF001563">
    <property type="entry name" value="Folylpolyglu_synth"/>
    <property type="match status" value="1"/>
</dbReference>
<dbReference type="PROSITE" id="PS01011">
    <property type="entry name" value="FOLYLPOLYGLU_SYNT_1"/>
    <property type="match status" value="1"/>
</dbReference>
<dbReference type="InterPro" id="IPR036565">
    <property type="entry name" value="Mur-like_cat_sf"/>
</dbReference>
<evidence type="ECO:0000259" key="19">
    <source>
        <dbReference type="Pfam" id="PF02875"/>
    </source>
</evidence>
<evidence type="ECO:0000256" key="10">
    <source>
        <dbReference type="ARBA" id="ARBA00022723"/>
    </source>
</evidence>
<keyword evidence="10" id="KW-0479">Metal-binding</keyword>
<evidence type="ECO:0000256" key="8">
    <source>
        <dbReference type="ARBA" id="ARBA00019357"/>
    </source>
</evidence>
<comment type="catalytic activity">
    <reaction evidence="17">
        <text>7,8-dihydropteroate + L-glutamate + ATP = 7,8-dihydrofolate + ADP + phosphate + H(+)</text>
        <dbReference type="Rhea" id="RHEA:23584"/>
        <dbReference type="ChEBI" id="CHEBI:15378"/>
        <dbReference type="ChEBI" id="CHEBI:17839"/>
        <dbReference type="ChEBI" id="CHEBI:29985"/>
        <dbReference type="ChEBI" id="CHEBI:30616"/>
        <dbReference type="ChEBI" id="CHEBI:43474"/>
        <dbReference type="ChEBI" id="CHEBI:57451"/>
        <dbReference type="ChEBI" id="CHEBI:456216"/>
        <dbReference type="EC" id="6.3.2.12"/>
    </reaction>
</comment>
<evidence type="ECO:0000256" key="13">
    <source>
        <dbReference type="ARBA" id="ARBA00022842"/>
    </source>
</evidence>
<evidence type="ECO:0000256" key="6">
    <source>
        <dbReference type="ARBA" id="ARBA00013023"/>
    </source>
</evidence>
<dbReference type="EC" id="6.3.2.17" evidence="7"/>
<comment type="similarity">
    <text evidence="4 18">Belongs to the folylpolyglutamate synthase family.</text>
</comment>
<feature type="domain" description="Mur ligase C-terminal" evidence="19">
    <location>
        <begin position="294"/>
        <end position="409"/>
    </location>
</feature>
<dbReference type="GO" id="GO:0005737">
    <property type="term" value="C:cytoplasm"/>
    <property type="evidence" value="ECO:0007669"/>
    <property type="project" value="TreeGrafter"/>
</dbReference>
<dbReference type="PROSITE" id="PS01012">
    <property type="entry name" value="FOLYLPOLYGLU_SYNT_2"/>
    <property type="match status" value="1"/>
</dbReference>
<evidence type="ECO:0000259" key="20">
    <source>
        <dbReference type="Pfam" id="PF08245"/>
    </source>
</evidence>
<keyword evidence="12 18" id="KW-0067">ATP-binding</keyword>
<evidence type="ECO:0000256" key="2">
    <source>
        <dbReference type="ARBA" id="ARBA00004799"/>
    </source>
</evidence>
<dbReference type="InterPro" id="IPR013221">
    <property type="entry name" value="Mur_ligase_cen"/>
</dbReference>
<dbReference type="GO" id="GO:0008841">
    <property type="term" value="F:dihydrofolate synthase activity"/>
    <property type="evidence" value="ECO:0007669"/>
    <property type="project" value="UniProtKB-EC"/>
</dbReference>
<reference evidence="21 22" key="1">
    <citation type="journal article" date="2009" name="Biosci. Biotechnol. Biochem.">
        <title>WeGAS: a web-based microbial genome annotation system.</title>
        <authorList>
            <person name="Lee D."/>
            <person name="Seo H."/>
            <person name="Park C."/>
            <person name="Park K."/>
        </authorList>
    </citation>
    <scope>NUCLEOTIDE SEQUENCE [LARGE SCALE GENOMIC DNA]</scope>
    <source>
        <strain evidence="22">ATCC 49049 / DSM 4359 / NBRC 107923 / NS-E</strain>
    </source>
</reference>
<comment type="cofactor">
    <cofactor evidence="1">
        <name>Mg(2+)</name>
        <dbReference type="ChEBI" id="CHEBI:18420"/>
    </cofactor>
</comment>
<keyword evidence="11 18" id="KW-0547">Nucleotide-binding</keyword>
<evidence type="ECO:0000256" key="1">
    <source>
        <dbReference type="ARBA" id="ARBA00001946"/>
    </source>
</evidence>
<evidence type="ECO:0000256" key="4">
    <source>
        <dbReference type="ARBA" id="ARBA00008276"/>
    </source>
</evidence>
<evidence type="ECO:0000256" key="18">
    <source>
        <dbReference type="PIRNR" id="PIRNR001563"/>
    </source>
</evidence>
<name>B9K6W4_THENN</name>
<evidence type="ECO:0000256" key="12">
    <source>
        <dbReference type="ARBA" id="ARBA00022840"/>
    </source>
</evidence>
<dbReference type="GO" id="GO:0004326">
    <property type="term" value="F:tetrahydrofolylpolyglutamate synthase activity"/>
    <property type="evidence" value="ECO:0007669"/>
    <property type="project" value="UniProtKB-EC"/>
</dbReference>
<dbReference type="EMBL" id="CP000916">
    <property type="protein sequence ID" value="ACM22697.1"/>
    <property type="molecule type" value="Genomic_DNA"/>
</dbReference>
<dbReference type="InterPro" id="IPR001645">
    <property type="entry name" value="Folylpolyglutamate_synth"/>
</dbReference>
<evidence type="ECO:0000256" key="11">
    <source>
        <dbReference type="ARBA" id="ARBA00022741"/>
    </source>
</evidence>
<dbReference type="PANTHER" id="PTHR11136">
    <property type="entry name" value="FOLYLPOLYGLUTAMATE SYNTHASE-RELATED"/>
    <property type="match status" value="1"/>
</dbReference>
<comment type="catalytic activity">
    <reaction evidence="16">
        <text>(6S)-5,6,7,8-tetrahydrofolyl-(gamma-L-Glu)(n) + L-glutamate + ATP = (6S)-5,6,7,8-tetrahydrofolyl-(gamma-L-Glu)(n+1) + ADP + phosphate + H(+)</text>
        <dbReference type="Rhea" id="RHEA:10580"/>
        <dbReference type="Rhea" id="RHEA-COMP:14738"/>
        <dbReference type="Rhea" id="RHEA-COMP:14740"/>
        <dbReference type="ChEBI" id="CHEBI:15378"/>
        <dbReference type="ChEBI" id="CHEBI:29985"/>
        <dbReference type="ChEBI" id="CHEBI:30616"/>
        <dbReference type="ChEBI" id="CHEBI:43474"/>
        <dbReference type="ChEBI" id="CHEBI:141005"/>
        <dbReference type="ChEBI" id="CHEBI:456216"/>
        <dbReference type="EC" id="6.3.2.17"/>
    </reaction>
</comment>
<dbReference type="GO" id="GO:0046656">
    <property type="term" value="P:folic acid biosynthetic process"/>
    <property type="evidence" value="ECO:0007669"/>
    <property type="project" value="UniProtKB-KW"/>
</dbReference>
<dbReference type="SUPFAM" id="SSF53623">
    <property type="entry name" value="MurD-like peptide ligases, catalytic domain"/>
    <property type="match status" value="1"/>
</dbReference>
<dbReference type="Gene3D" id="3.90.190.20">
    <property type="entry name" value="Mur ligase, C-terminal domain"/>
    <property type="match status" value="1"/>
</dbReference>
<accession>B9K6W4</accession>
<sequence length="431" mass="48409">MGYLDILRYLYHKRPMSKIKPGLERISLLLSLLGNPHTKYRVIHVGGTNGKGSVTNMISNVLIAQGYRVGSYYSPHLSTFRERIRLNEEFISEEDVERIYQQMEPVLKRLDENEVFSPSFFETVTAMAFLYFAEKNVDVAVVEVGLGGRLDATNVVSPLCSIIVTVDRDHEKVLGTTIEQIAWEKSGIIKNSVPVVTGEEKTEALKVIEEVARKKGSKVYALNRDFAVEVESLKLFENRFSYLGDKVLKDLVLTMNGPHQLTNAGVALKALEAIDLSVSESAIREGLKKAKNLGRFEVIEKDGKRFILDGAHNPHGARSLVKSLKLYFKEPLNLIIGVLDDKDRAGILKEYRNVFDRIVLTRVPSPRMKDFDGFVALAKEILGNVDVIEDPLEALKIAEEKSVTVVSGSLFLVGYVREYLETGKIGEEWYL</sequence>
<dbReference type="InterPro" id="IPR036615">
    <property type="entry name" value="Mur_ligase_C_dom_sf"/>
</dbReference>
<dbReference type="EC" id="6.3.2.12" evidence="6"/>
<dbReference type="RefSeq" id="WP_015919016.1">
    <property type="nucleotide sequence ID" value="NC_011978.1"/>
</dbReference>
<gene>
    <name evidence="21" type="ordered locus">CTN_0521</name>
</gene>
<organism evidence="21 22">
    <name type="scientific">Thermotoga neapolitana (strain ATCC 49049 / DSM 4359 / NBRC 107923 / NS-E)</name>
    <dbReference type="NCBI Taxonomy" id="309803"/>
    <lineage>
        <taxon>Bacteria</taxon>
        <taxon>Thermotogati</taxon>
        <taxon>Thermotogota</taxon>
        <taxon>Thermotogae</taxon>
        <taxon>Thermotogales</taxon>
        <taxon>Thermotogaceae</taxon>
        <taxon>Thermotoga</taxon>
    </lineage>
</organism>
<dbReference type="SUPFAM" id="SSF53244">
    <property type="entry name" value="MurD-like peptide ligases, peptide-binding domain"/>
    <property type="match status" value="1"/>
</dbReference>
<dbReference type="eggNOG" id="COG0285">
    <property type="taxonomic scope" value="Bacteria"/>
</dbReference>
<evidence type="ECO:0000256" key="7">
    <source>
        <dbReference type="ARBA" id="ARBA00013025"/>
    </source>
</evidence>
<dbReference type="InterPro" id="IPR018109">
    <property type="entry name" value="Folylpolyglutamate_synth_CS"/>
</dbReference>
<dbReference type="STRING" id="309803.CTN_0521"/>
<dbReference type="FunFam" id="3.40.1190.10:FF:000004">
    <property type="entry name" value="Dihydrofolate synthase/folylpolyglutamate synthase"/>
    <property type="match status" value="1"/>
</dbReference>
<evidence type="ECO:0000256" key="3">
    <source>
        <dbReference type="ARBA" id="ARBA00005150"/>
    </source>
</evidence>